<dbReference type="OrthoDB" id="10016681at2"/>
<evidence type="ECO:0000313" key="1">
    <source>
        <dbReference type="EMBL" id="EDM75523.1"/>
    </source>
</evidence>
<comment type="caution">
    <text evidence="1">The sequence shown here is derived from an EMBL/GenBank/DDBJ whole genome shotgun (WGS) entry which is preliminary data.</text>
</comment>
<name>A6GF64_9BACT</name>
<feature type="non-terminal residue" evidence="1">
    <location>
        <position position="1"/>
    </location>
</feature>
<evidence type="ECO:0000313" key="2">
    <source>
        <dbReference type="Proteomes" id="UP000005801"/>
    </source>
</evidence>
<organism evidence="1 2">
    <name type="scientific">Plesiocystis pacifica SIR-1</name>
    <dbReference type="NCBI Taxonomy" id="391625"/>
    <lineage>
        <taxon>Bacteria</taxon>
        <taxon>Pseudomonadati</taxon>
        <taxon>Myxococcota</taxon>
        <taxon>Polyangia</taxon>
        <taxon>Nannocystales</taxon>
        <taxon>Nannocystaceae</taxon>
        <taxon>Plesiocystis</taxon>
    </lineage>
</organism>
<sequence length="221" mass="23110">RITIGVNPPSATHANGEFVVFHSGAEIMYASDATPPGFANVPNAPPADRVSYPAFIGHMANVQDALGQPMTDASKAAVMLRMLANPDDPLDDVAPASRTTMRELMVTWFVAEGARHRSILFSSALTLQSIARGDESFAGALADNGSHPMTGGGTASAGRTAAQNEREVLRGKGGVLNKVTTRQKAQLDARVATGENLSGPLDQLLQTYAGAVFPSRTVPAL</sequence>
<reference evidence="1 2" key="1">
    <citation type="submission" date="2007-06" db="EMBL/GenBank/DDBJ databases">
        <authorList>
            <person name="Shimkets L."/>
            <person name="Ferriera S."/>
            <person name="Johnson J."/>
            <person name="Kravitz S."/>
            <person name="Beeson K."/>
            <person name="Sutton G."/>
            <person name="Rogers Y.-H."/>
            <person name="Friedman R."/>
            <person name="Frazier M."/>
            <person name="Venter J.C."/>
        </authorList>
    </citation>
    <scope>NUCLEOTIDE SEQUENCE [LARGE SCALE GENOMIC DNA]</scope>
    <source>
        <strain evidence="1 2">SIR-1</strain>
    </source>
</reference>
<dbReference type="AlphaFoldDB" id="A6GF64"/>
<dbReference type="RefSeq" id="WP_006975354.1">
    <property type="nucleotide sequence ID" value="NZ_ABCS01000089.1"/>
</dbReference>
<keyword evidence="2" id="KW-1185">Reference proteome</keyword>
<dbReference type="Proteomes" id="UP000005801">
    <property type="component" value="Unassembled WGS sequence"/>
</dbReference>
<protein>
    <submittedName>
        <fullName evidence="1">Uncharacterized protein</fullName>
    </submittedName>
</protein>
<gene>
    <name evidence="1" type="ORF">PPSIR1_31618</name>
</gene>
<proteinExistence type="predicted"/>
<accession>A6GF64</accession>
<dbReference type="EMBL" id="ABCS01000089">
    <property type="protein sequence ID" value="EDM75523.1"/>
    <property type="molecule type" value="Genomic_DNA"/>
</dbReference>